<accession>A0A6G9XJA1</accession>
<proteinExistence type="predicted"/>
<name>A0A6G9XJA1_NOCBR</name>
<feature type="compositionally biased region" description="Basic residues" evidence="1">
    <location>
        <begin position="1"/>
        <end position="10"/>
    </location>
</feature>
<dbReference type="AlphaFoldDB" id="A0A6G9XJA1"/>
<evidence type="ECO:0000313" key="2">
    <source>
        <dbReference type="EMBL" id="QIS00988.1"/>
    </source>
</evidence>
<evidence type="ECO:0008006" key="4">
    <source>
        <dbReference type="Google" id="ProtNLM"/>
    </source>
</evidence>
<organism evidence="2 3">
    <name type="scientific">Nocardia brasiliensis</name>
    <dbReference type="NCBI Taxonomy" id="37326"/>
    <lineage>
        <taxon>Bacteria</taxon>
        <taxon>Bacillati</taxon>
        <taxon>Actinomycetota</taxon>
        <taxon>Actinomycetes</taxon>
        <taxon>Mycobacteriales</taxon>
        <taxon>Nocardiaceae</taxon>
        <taxon>Nocardia</taxon>
    </lineage>
</organism>
<evidence type="ECO:0000313" key="3">
    <source>
        <dbReference type="Proteomes" id="UP000501705"/>
    </source>
</evidence>
<gene>
    <name evidence="2" type="ORF">F5X71_00375</name>
</gene>
<dbReference type="RefSeq" id="WP_167460145.1">
    <property type="nucleotide sequence ID" value="NZ_CP046171.1"/>
</dbReference>
<dbReference type="EMBL" id="CP046171">
    <property type="protein sequence ID" value="QIS00988.1"/>
    <property type="molecule type" value="Genomic_DNA"/>
</dbReference>
<evidence type="ECO:0000256" key="1">
    <source>
        <dbReference type="SAM" id="MobiDB-lite"/>
    </source>
</evidence>
<reference evidence="2 3" key="1">
    <citation type="journal article" date="2019" name="ACS Chem. Biol.">
        <title>Identification and Mobilization of a Cryptic Antibiotic Biosynthesis Gene Locus from a Human-Pathogenic Nocardia Isolate.</title>
        <authorList>
            <person name="Herisse M."/>
            <person name="Ishida K."/>
            <person name="Porter J.L."/>
            <person name="Howden B."/>
            <person name="Hertweck C."/>
            <person name="Stinear T.P."/>
            <person name="Pidot S.J."/>
        </authorList>
    </citation>
    <scope>NUCLEOTIDE SEQUENCE [LARGE SCALE GENOMIC DNA]</scope>
    <source>
        <strain evidence="2 3">AUSMDU00024985</strain>
    </source>
</reference>
<protein>
    <recommendedName>
        <fullName evidence="4">Head-to-tail stopper</fullName>
    </recommendedName>
</protein>
<sequence>MSVAVTRHRGGGFDDDGNPVPWVDTPLTAKTVAPGANPGNVDRGRNGQRVEKSVYFEPAVDLTGADELTIDNERYVIAVEQWPSPWSSRTATVALCSRGEG</sequence>
<feature type="region of interest" description="Disordered" evidence="1">
    <location>
        <begin position="1"/>
        <end position="49"/>
    </location>
</feature>
<dbReference type="Proteomes" id="UP000501705">
    <property type="component" value="Chromosome"/>
</dbReference>